<dbReference type="PANTHER" id="PTHR31649">
    <property type="entry name" value="AGAP009604-PA"/>
    <property type="match status" value="1"/>
</dbReference>
<sequence length="176" mass="20257">MVNLRVMCCILNVIVLTTGMHHYYWRDYAGVLPLDGISFRGIYIAQIPYYYSMLPAAFDPDKEEAVTEAFGARRIIKDGIKILCDLNSENLYWEYTTTDKLTKDKLSNLVVGGLESNSTLYIGKAFYDGEWKIGKVFPTDSEYKGFKTWNNTDGSFRSLDDFQVLKYKEHPITPRC</sequence>
<evidence type="ECO:0000313" key="2">
    <source>
        <dbReference type="EMBL" id="KAK9720491.1"/>
    </source>
</evidence>
<dbReference type="Proteomes" id="UP001458880">
    <property type="component" value="Unassembled WGS sequence"/>
</dbReference>
<dbReference type="PANTHER" id="PTHR31649:SF10">
    <property type="entry name" value="IP19903P-RELATED"/>
    <property type="match status" value="1"/>
</dbReference>
<proteinExistence type="predicted"/>
<evidence type="ECO:0000256" key="1">
    <source>
        <dbReference type="SAM" id="SignalP"/>
    </source>
</evidence>
<keyword evidence="1" id="KW-0732">Signal</keyword>
<name>A0AAW1KK14_POPJA</name>
<gene>
    <name evidence="2" type="ORF">QE152_g22060</name>
</gene>
<reference evidence="2 3" key="1">
    <citation type="journal article" date="2024" name="BMC Genomics">
        <title>De novo assembly and annotation of Popillia japonica's genome with initial clues to its potential as an invasive pest.</title>
        <authorList>
            <person name="Cucini C."/>
            <person name="Boschi S."/>
            <person name="Funari R."/>
            <person name="Cardaioli E."/>
            <person name="Iannotti N."/>
            <person name="Marturano G."/>
            <person name="Paoli F."/>
            <person name="Bruttini M."/>
            <person name="Carapelli A."/>
            <person name="Frati F."/>
            <person name="Nardi F."/>
        </authorList>
    </citation>
    <scope>NUCLEOTIDE SEQUENCE [LARGE SCALE GENOMIC DNA]</scope>
    <source>
        <strain evidence="2">DMR45628</strain>
    </source>
</reference>
<accession>A0AAW1KK14</accession>
<dbReference type="InterPro" id="IPR006616">
    <property type="entry name" value="DM9_repeat"/>
</dbReference>
<dbReference type="Pfam" id="PF11901">
    <property type="entry name" value="DM9"/>
    <property type="match status" value="1"/>
</dbReference>
<protein>
    <submittedName>
        <fullName evidence="2">Uncharacterized protein</fullName>
    </submittedName>
</protein>
<feature type="chain" id="PRO_5043441402" evidence="1">
    <location>
        <begin position="20"/>
        <end position="176"/>
    </location>
</feature>
<organism evidence="2 3">
    <name type="scientific">Popillia japonica</name>
    <name type="common">Japanese beetle</name>
    <dbReference type="NCBI Taxonomy" id="7064"/>
    <lineage>
        <taxon>Eukaryota</taxon>
        <taxon>Metazoa</taxon>
        <taxon>Ecdysozoa</taxon>
        <taxon>Arthropoda</taxon>
        <taxon>Hexapoda</taxon>
        <taxon>Insecta</taxon>
        <taxon>Pterygota</taxon>
        <taxon>Neoptera</taxon>
        <taxon>Endopterygota</taxon>
        <taxon>Coleoptera</taxon>
        <taxon>Polyphaga</taxon>
        <taxon>Scarabaeiformia</taxon>
        <taxon>Scarabaeidae</taxon>
        <taxon>Rutelinae</taxon>
        <taxon>Popillia</taxon>
    </lineage>
</organism>
<dbReference type="AlphaFoldDB" id="A0AAW1KK14"/>
<dbReference type="EMBL" id="JASPKY010000210">
    <property type="protein sequence ID" value="KAK9720491.1"/>
    <property type="molecule type" value="Genomic_DNA"/>
</dbReference>
<feature type="signal peptide" evidence="1">
    <location>
        <begin position="1"/>
        <end position="19"/>
    </location>
</feature>
<evidence type="ECO:0000313" key="3">
    <source>
        <dbReference type="Proteomes" id="UP001458880"/>
    </source>
</evidence>
<keyword evidence="3" id="KW-1185">Reference proteome</keyword>
<comment type="caution">
    <text evidence="2">The sequence shown here is derived from an EMBL/GenBank/DDBJ whole genome shotgun (WGS) entry which is preliminary data.</text>
</comment>